<dbReference type="eggNOG" id="COG3712">
    <property type="taxonomic scope" value="Bacteria"/>
</dbReference>
<name>A0A081PKZ2_9SPHI</name>
<dbReference type="AlphaFoldDB" id="A0A081PKZ2"/>
<evidence type="ECO:0000256" key="1">
    <source>
        <dbReference type="SAM" id="Phobius"/>
    </source>
</evidence>
<dbReference type="PIRSF" id="PIRSF018266">
    <property type="entry name" value="FecR"/>
    <property type="match status" value="1"/>
</dbReference>
<dbReference type="PANTHER" id="PTHR30273">
    <property type="entry name" value="PERIPLASMIC SIGNAL SENSOR AND SIGMA FACTOR ACTIVATOR FECR-RELATED"/>
    <property type="match status" value="1"/>
</dbReference>
<keyword evidence="1" id="KW-1133">Transmembrane helix</keyword>
<evidence type="ECO:0000313" key="4">
    <source>
        <dbReference type="EMBL" id="KEQ31365.1"/>
    </source>
</evidence>
<evidence type="ECO:0008006" key="6">
    <source>
        <dbReference type="Google" id="ProtNLM"/>
    </source>
</evidence>
<dbReference type="InterPro" id="IPR006860">
    <property type="entry name" value="FecR"/>
</dbReference>
<accession>A0A081PKZ2</accession>
<evidence type="ECO:0000259" key="2">
    <source>
        <dbReference type="Pfam" id="PF04773"/>
    </source>
</evidence>
<evidence type="ECO:0000259" key="3">
    <source>
        <dbReference type="Pfam" id="PF16344"/>
    </source>
</evidence>
<evidence type="ECO:0000313" key="5">
    <source>
        <dbReference type="Proteomes" id="UP000028007"/>
    </source>
</evidence>
<feature type="transmembrane region" description="Helical" evidence="1">
    <location>
        <begin position="74"/>
        <end position="95"/>
    </location>
</feature>
<organism evidence="4 5">
    <name type="scientific">Pedobacter antarcticus 4BY</name>
    <dbReference type="NCBI Taxonomy" id="1358423"/>
    <lineage>
        <taxon>Bacteria</taxon>
        <taxon>Pseudomonadati</taxon>
        <taxon>Bacteroidota</taxon>
        <taxon>Sphingobacteriia</taxon>
        <taxon>Sphingobacteriales</taxon>
        <taxon>Sphingobacteriaceae</taxon>
        <taxon>Pedobacter</taxon>
    </lineage>
</organism>
<dbReference type="GO" id="GO:0016989">
    <property type="term" value="F:sigma factor antagonist activity"/>
    <property type="evidence" value="ECO:0007669"/>
    <property type="project" value="TreeGrafter"/>
</dbReference>
<feature type="domain" description="FecR protein" evidence="2">
    <location>
        <begin position="120"/>
        <end position="207"/>
    </location>
</feature>
<gene>
    <name evidence="4" type="ORF">N180_07715</name>
</gene>
<comment type="caution">
    <text evidence="4">The sequence shown here is derived from an EMBL/GenBank/DDBJ whole genome shotgun (WGS) entry which is preliminary data.</text>
</comment>
<keyword evidence="1" id="KW-0812">Transmembrane</keyword>
<dbReference type="Pfam" id="PF16344">
    <property type="entry name" value="FecR_C"/>
    <property type="match status" value="1"/>
</dbReference>
<sequence>MLVDHHLLEKYWAGLCNPEEREAVEKWMLDGTPEESYELRSGDAEVMVKSELWERISDARLEERNPNKIIRISMWSKMSIIAAVLFLLIGAGVYISDHFALDKSPINNLVAYQEVSLPYGKKARVTLPDGTKVYLNAGSKLRYPPKFSKTERRVLLDGEGFFEVTKDPKKPFFIQTRETTTRVLGTRFNLQSWEGRPDILNVEEGRVQFRARRSNGTLILNANTQGVFDGHSLTKTIVNSRNRVAWTKGLLIFNDVKLGEVILELERWYAVKIHLGDPELAKNRLKVQFDNASLTEVLRDISFALNIKYKIKDKEVMLSR</sequence>
<dbReference type="InterPro" id="IPR012373">
    <property type="entry name" value="Ferrdict_sens_TM"/>
</dbReference>
<keyword evidence="1" id="KW-0472">Membrane</keyword>
<dbReference type="PANTHER" id="PTHR30273:SF2">
    <property type="entry name" value="PROTEIN FECR"/>
    <property type="match status" value="1"/>
</dbReference>
<dbReference type="EMBL" id="JNFF01000017">
    <property type="protein sequence ID" value="KEQ31365.1"/>
    <property type="molecule type" value="Genomic_DNA"/>
</dbReference>
<dbReference type="RefSeq" id="WP_037438164.1">
    <property type="nucleotide sequence ID" value="NZ_JNFF01000017.1"/>
</dbReference>
<dbReference type="Proteomes" id="UP000028007">
    <property type="component" value="Unassembled WGS sequence"/>
</dbReference>
<feature type="domain" description="Protein FecR C-terminal" evidence="3">
    <location>
        <begin position="251"/>
        <end position="317"/>
    </location>
</feature>
<proteinExistence type="predicted"/>
<dbReference type="Pfam" id="PF04773">
    <property type="entry name" value="FecR"/>
    <property type="match status" value="1"/>
</dbReference>
<dbReference type="OrthoDB" id="1099916at2"/>
<reference evidence="4 5" key="1">
    <citation type="journal article" date="1992" name="Int. J. Syst. Bacteriol.">
        <title>Sphingobacterium antarcticus sp. nov. a Psychrotrophic Bacterium from the Soils of Schirmacher Oasis, Antarctica.</title>
        <authorList>
            <person name="Shivaji S."/>
            <person name="Ray M.K."/>
            <person name="Rao N.S."/>
            <person name="Saiserr L."/>
            <person name="Jagannadham M.V."/>
            <person name="Kumar G.S."/>
            <person name="Reddy G."/>
            <person name="Bhargava P.M."/>
        </authorList>
    </citation>
    <scope>NUCLEOTIDE SEQUENCE [LARGE SCALE GENOMIC DNA]</scope>
    <source>
        <strain evidence="4 5">4BY</strain>
    </source>
</reference>
<keyword evidence="5" id="KW-1185">Reference proteome</keyword>
<dbReference type="Gene3D" id="2.60.120.1440">
    <property type="match status" value="1"/>
</dbReference>
<dbReference type="Gene3D" id="3.55.50.30">
    <property type="match status" value="1"/>
</dbReference>
<dbReference type="InterPro" id="IPR032508">
    <property type="entry name" value="FecR_C"/>
</dbReference>
<protein>
    <recommendedName>
        <fullName evidence="6">FecR protein domain-containing protein</fullName>
    </recommendedName>
</protein>